<evidence type="ECO:0000313" key="3">
    <source>
        <dbReference type="Proteomes" id="UP000734823"/>
    </source>
</evidence>
<feature type="chain" id="PRO_5045440494" description="DUF3558 domain-containing protein" evidence="1">
    <location>
        <begin position="24"/>
        <end position="306"/>
    </location>
</feature>
<keyword evidence="3" id="KW-1185">Reference proteome</keyword>
<proteinExistence type="predicted"/>
<dbReference type="RefSeq" id="WP_187222804.1">
    <property type="nucleotide sequence ID" value="NZ_JABVED010000012.1"/>
</dbReference>
<accession>A0ABR7LBU8</accession>
<name>A0ABR7LBU8_9PSEU</name>
<dbReference type="Proteomes" id="UP000734823">
    <property type="component" value="Unassembled WGS sequence"/>
</dbReference>
<feature type="signal peptide" evidence="1">
    <location>
        <begin position="1"/>
        <end position="23"/>
    </location>
</feature>
<dbReference type="EMBL" id="JABVED010000012">
    <property type="protein sequence ID" value="MBC6449767.1"/>
    <property type="molecule type" value="Genomic_DNA"/>
</dbReference>
<evidence type="ECO:0000313" key="2">
    <source>
        <dbReference type="EMBL" id="MBC6449767.1"/>
    </source>
</evidence>
<protein>
    <recommendedName>
        <fullName evidence="4">DUF3558 domain-containing protein</fullName>
    </recommendedName>
</protein>
<evidence type="ECO:0000256" key="1">
    <source>
        <dbReference type="SAM" id="SignalP"/>
    </source>
</evidence>
<gene>
    <name evidence="2" type="ORF">GPZ80_21630</name>
</gene>
<comment type="caution">
    <text evidence="2">The sequence shown here is derived from an EMBL/GenBank/DDBJ whole genome shotgun (WGS) entry which is preliminary data.</text>
</comment>
<dbReference type="PROSITE" id="PS51257">
    <property type="entry name" value="PROKAR_LIPOPROTEIN"/>
    <property type="match status" value="1"/>
</dbReference>
<reference evidence="2 3" key="1">
    <citation type="submission" date="2020-06" db="EMBL/GenBank/DDBJ databases">
        <title>Actinokineospora xiongansis sp. nov., isolated from soil of Baiyangdian.</title>
        <authorList>
            <person name="Zhang X."/>
        </authorList>
    </citation>
    <scope>NUCLEOTIDE SEQUENCE [LARGE SCALE GENOMIC DNA]</scope>
    <source>
        <strain evidence="2 3">HBU206404</strain>
    </source>
</reference>
<keyword evidence="1" id="KW-0732">Signal</keyword>
<evidence type="ECO:0008006" key="4">
    <source>
        <dbReference type="Google" id="ProtNLM"/>
    </source>
</evidence>
<organism evidence="2 3">
    <name type="scientific">Actinokineospora xionganensis</name>
    <dbReference type="NCBI Taxonomy" id="2684470"/>
    <lineage>
        <taxon>Bacteria</taxon>
        <taxon>Bacillati</taxon>
        <taxon>Actinomycetota</taxon>
        <taxon>Actinomycetes</taxon>
        <taxon>Pseudonocardiales</taxon>
        <taxon>Pseudonocardiaceae</taxon>
        <taxon>Actinokineospora</taxon>
    </lineage>
</organism>
<sequence length="306" mass="32195">MLTNAVRALAAALVLAGCTVHEAGSPVPDPAMSEPITATQALGNLATFDACDLVSVPDLLPFGTPVRTTPNALDGCTYTLDEGLVEFGYLTMVTQEQLAEWKPTQLPKRLDMAVYRPGERECGVLLRFVGGETIQIAVTLPDQLDGKACTVGAATARTIAERISHGNPVARAHQGEGSVRAIDPCTLITPDMIAAVPVTGTPQSQPSRHHCQVGRSEDSRLMVSFTADRSVVLRPGHPSQPTIAGRTSLVEIQDGGCSVLTEHVSLGTAVIPNGHEQARVDVWSSGDSCASAQAVAGLLWPKLPPR</sequence>